<keyword evidence="2" id="KW-0238">DNA-binding</keyword>
<protein>
    <recommendedName>
        <fullName evidence="4">HTH araC/xylS-type domain-containing protein</fullName>
    </recommendedName>
</protein>
<reference evidence="5 6" key="1">
    <citation type="submission" date="2018-03" db="EMBL/GenBank/DDBJ databases">
        <authorList>
            <person name="Keele B.F."/>
        </authorList>
    </citation>
    <scope>NUCLEOTIDE SEQUENCE [LARGE SCALE GENOMIC DNA]</scope>
    <source>
        <strain evidence="5 6">YL28-9</strain>
    </source>
</reference>
<dbReference type="Pfam" id="PF12833">
    <property type="entry name" value="HTH_18"/>
    <property type="match status" value="1"/>
</dbReference>
<dbReference type="GO" id="GO:0003700">
    <property type="term" value="F:DNA-binding transcription factor activity"/>
    <property type="evidence" value="ECO:0007669"/>
    <property type="project" value="InterPro"/>
</dbReference>
<evidence type="ECO:0000259" key="4">
    <source>
        <dbReference type="PROSITE" id="PS01124"/>
    </source>
</evidence>
<dbReference type="PANTHER" id="PTHR43280:SF2">
    <property type="entry name" value="HTH-TYPE TRANSCRIPTIONAL REGULATOR EXSA"/>
    <property type="match status" value="1"/>
</dbReference>
<evidence type="ECO:0000313" key="5">
    <source>
        <dbReference type="EMBL" id="PST83403.1"/>
    </source>
</evidence>
<dbReference type="OrthoDB" id="323290at2"/>
<organism evidence="5 6">
    <name type="scientific">Pedobacter yulinensis</name>
    <dbReference type="NCBI Taxonomy" id="2126353"/>
    <lineage>
        <taxon>Bacteria</taxon>
        <taxon>Pseudomonadati</taxon>
        <taxon>Bacteroidota</taxon>
        <taxon>Sphingobacteriia</taxon>
        <taxon>Sphingobacteriales</taxon>
        <taxon>Sphingobacteriaceae</taxon>
        <taxon>Pedobacter</taxon>
    </lineage>
</organism>
<evidence type="ECO:0000256" key="2">
    <source>
        <dbReference type="ARBA" id="ARBA00023125"/>
    </source>
</evidence>
<feature type="domain" description="HTH araC/xylS-type" evidence="4">
    <location>
        <begin position="151"/>
        <end position="253"/>
    </location>
</feature>
<gene>
    <name evidence="5" type="ORF">C7T94_12585</name>
</gene>
<evidence type="ECO:0000256" key="1">
    <source>
        <dbReference type="ARBA" id="ARBA00023015"/>
    </source>
</evidence>
<dbReference type="GO" id="GO:0043565">
    <property type="term" value="F:sequence-specific DNA binding"/>
    <property type="evidence" value="ECO:0007669"/>
    <property type="project" value="InterPro"/>
</dbReference>
<keyword evidence="3" id="KW-0804">Transcription</keyword>
<proteinExistence type="predicted"/>
<evidence type="ECO:0000256" key="3">
    <source>
        <dbReference type="ARBA" id="ARBA00023163"/>
    </source>
</evidence>
<dbReference type="InterPro" id="IPR018060">
    <property type="entry name" value="HTH_AraC"/>
</dbReference>
<name>A0A2T3HLW4_9SPHI</name>
<dbReference type="InterPro" id="IPR009057">
    <property type="entry name" value="Homeodomain-like_sf"/>
</dbReference>
<dbReference type="SUPFAM" id="SSF46689">
    <property type="entry name" value="Homeodomain-like"/>
    <property type="match status" value="1"/>
</dbReference>
<dbReference type="EMBL" id="PYLS01000005">
    <property type="protein sequence ID" value="PST83403.1"/>
    <property type="molecule type" value="Genomic_DNA"/>
</dbReference>
<sequence length="267" mass="31445">MGNVEIFPPPEILKKYVRYIWALNINDDATNKKILHIFADKYPRLIFQDLDTKEALKQIDGSPLAPTFLAGIVNKYKNYIIEGSYAHVGVSFFPGAIKKLFGIDAFELVNMVPDIRDFYRFELNEQLTETKSNAEKVKLISDYLVSCYHRQYGEDFIVADFLRNHQQLTYKEVLKKYSISERQFQRRFYQYVGISPVMYKRLSRFENALSMLRNKEHRNTSDIAYELNYTDHSHFIREFKEFTGLTPNSFLKHPKIVEESSSFLSQI</sequence>
<comment type="caution">
    <text evidence="5">The sequence shown here is derived from an EMBL/GenBank/DDBJ whole genome shotgun (WGS) entry which is preliminary data.</text>
</comment>
<keyword evidence="1" id="KW-0805">Transcription regulation</keyword>
<dbReference type="AlphaFoldDB" id="A0A2T3HLW4"/>
<dbReference type="PANTHER" id="PTHR43280">
    <property type="entry name" value="ARAC-FAMILY TRANSCRIPTIONAL REGULATOR"/>
    <property type="match status" value="1"/>
</dbReference>
<dbReference type="RefSeq" id="WP_107215664.1">
    <property type="nucleotide sequence ID" value="NZ_KZ686269.1"/>
</dbReference>
<dbReference type="Pfam" id="PF20240">
    <property type="entry name" value="DUF6597"/>
    <property type="match status" value="1"/>
</dbReference>
<dbReference type="Proteomes" id="UP000240912">
    <property type="component" value="Unassembled WGS sequence"/>
</dbReference>
<keyword evidence="6" id="KW-1185">Reference proteome</keyword>
<evidence type="ECO:0000313" key="6">
    <source>
        <dbReference type="Proteomes" id="UP000240912"/>
    </source>
</evidence>
<dbReference type="PROSITE" id="PS01124">
    <property type="entry name" value="HTH_ARAC_FAMILY_2"/>
    <property type="match status" value="1"/>
</dbReference>
<dbReference type="SMART" id="SM00342">
    <property type="entry name" value="HTH_ARAC"/>
    <property type="match status" value="1"/>
</dbReference>
<dbReference type="InterPro" id="IPR046532">
    <property type="entry name" value="DUF6597"/>
</dbReference>
<accession>A0A2T3HLW4</accession>
<dbReference type="Gene3D" id="1.10.10.60">
    <property type="entry name" value="Homeodomain-like"/>
    <property type="match status" value="1"/>
</dbReference>